<keyword evidence="3" id="KW-1185">Reference proteome</keyword>
<dbReference type="OrthoDB" id="424087at2"/>
<keyword evidence="1" id="KW-0812">Transmembrane</keyword>
<evidence type="ECO:0000313" key="2">
    <source>
        <dbReference type="EMBL" id="MVB10083.1"/>
    </source>
</evidence>
<sequence>MQTAIGILMILAGIAGAVFMMKKAERRAASAPPAEPIRPVPIEEAVEALNRKLKEDPGARLPVELYGLARTDLPAVAPVTERPAACYKTVSYSCREKSGGQRRGFRSASNLEQTEEYRESGPDDFYIMDSTSDEKIYVDLESFGDRAELLSACDSYEEKNSKWMDRHLKSCRRFFPRLGSDIAGYHVLEYFYHVNQPLNIAGDLYRHARRYRIAASSGKKRSLVTYKSEEQAQKVLQKSRLTAVGLGLIAVVVGIGVIIAGFR</sequence>
<accession>A0A6N8HXH5</accession>
<dbReference type="Proteomes" id="UP000469440">
    <property type="component" value="Unassembled WGS sequence"/>
</dbReference>
<keyword evidence="1" id="KW-1133">Transmembrane helix</keyword>
<evidence type="ECO:0000256" key="1">
    <source>
        <dbReference type="SAM" id="Phobius"/>
    </source>
</evidence>
<organism evidence="2 3">
    <name type="scientific">Caproicibacter fermentans</name>
    <dbReference type="NCBI Taxonomy" id="2576756"/>
    <lineage>
        <taxon>Bacteria</taxon>
        <taxon>Bacillati</taxon>
        <taxon>Bacillota</taxon>
        <taxon>Clostridia</taxon>
        <taxon>Eubacteriales</taxon>
        <taxon>Acutalibacteraceae</taxon>
        <taxon>Caproicibacter</taxon>
    </lineage>
</organism>
<feature type="transmembrane region" description="Helical" evidence="1">
    <location>
        <begin position="241"/>
        <end position="262"/>
    </location>
</feature>
<dbReference type="AlphaFoldDB" id="A0A6N8HXH5"/>
<name>A0A6N8HXH5_9FIRM</name>
<comment type="caution">
    <text evidence="2">The sequence shown here is derived from an EMBL/GenBank/DDBJ whole genome shotgun (WGS) entry which is preliminary data.</text>
</comment>
<protein>
    <submittedName>
        <fullName evidence="2">Uncharacterized protein</fullName>
    </submittedName>
</protein>
<dbReference type="EMBL" id="VWXL01000019">
    <property type="protein sequence ID" value="MVB10083.1"/>
    <property type="molecule type" value="Genomic_DNA"/>
</dbReference>
<gene>
    <name evidence="2" type="ORF">CAFE_07560</name>
</gene>
<evidence type="ECO:0000313" key="3">
    <source>
        <dbReference type="Proteomes" id="UP000469440"/>
    </source>
</evidence>
<proteinExistence type="predicted"/>
<dbReference type="RefSeq" id="WP_066642016.1">
    <property type="nucleotide sequence ID" value="NZ_VWXL01000019.1"/>
</dbReference>
<keyword evidence="1" id="KW-0472">Membrane</keyword>
<reference evidence="2 3" key="1">
    <citation type="submission" date="2019-09" db="EMBL/GenBank/DDBJ databases">
        <title>Genome sequence of Clostridium sp. EA1.</title>
        <authorList>
            <person name="Poehlein A."/>
            <person name="Bengelsdorf F.R."/>
            <person name="Daniel R."/>
        </authorList>
    </citation>
    <scope>NUCLEOTIDE SEQUENCE [LARGE SCALE GENOMIC DNA]</scope>
    <source>
        <strain evidence="2 3">EA1</strain>
    </source>
</reference>
<feature type="transmembrane region" description="Helical" evidence="1">
    <location>
        <begin position="6"/>
        <end position="21"/>
    </location>
</feature>